<keyword evidence="1" id="KW-1133">Transmembrane helix</keyword>
<accession>A0A7V7NWX8</accession>
<evidence type="ECO:0000256" key="1">
    <source>
        <dbReference type="SAM" id="Phobius"/>
    </source>
</evidence>
<name>A0A7V7NWX8_9VIBR</name>
<dbReference type="Proteomes" id="UP000423756">
    <property type="component" value="Unassembled WGS sequence"/>
</dbReference>
<organism evidence="2 3">
    <name type="scientific">Vibrio chagasii</name>
    <dbReference type="NCBI Taxonomy" id="170679"/>
    <lineage>
        <taxon>Bacteria</taxon>
        <taxon>Pseudomonadati</taxon>
        <taxon>Pseudomonadota</taxon>
        <taxon>Gammaproteobacteria</taxon>
        <taxon>Vibrionales</taxon>
        <taxon>Vibrionaceae</taxon>
        <taxon>Vibrio</taxon>
    </lineage>
</organism>
<dbReference type="SUPFAM" id="SSF56837">
    <property type="entry name" value="Colicin"/>
    <property type="match status" value="1"/>
</dbReference>
<keyword evidence="1" id="KW-0472">Membrane</keyword>
<protein>
    <submittedName>
        <fullName evidence="2">Uncharacterized protein</fullName>
    </submittedName>
</protein>
<dbReference type="AlphaFoldDB" id="A0A7V7NWX8"/>
<evidence type="ECO:0000313" key="3">
    <source>
        <dbReference type="Proteomes" id="UP000423756"/>
    </source>
</evidence>
<gene>
    <name evidence="2" type="ORF">F7Q91_03195</name>
</gene>
<dbReference type="RefSeq" id="WP_137406595.1">
    <property type="nucleotide sequence ID" value="NZ_AP025467.1"/>
</dbReference>
<reference evidence="2 3" key="1">
    <citation type="submission" date="2019-09" db="EMBL/GenBank/DDBJ databases">
        <title>Draft genome sequences of 48 bacterial type strains from the CCUG.</title>
        <authorList>
            <person name="Tunovic T."/>
            <person name="Pineiro-Iglesias B."/>
            <person name="Unosson C."/>
            <person name="Inganas E."/>
            <person name="Ohlen M."/>
            <person name="Cardew S."/>
            <person name="Jensie-Markopoulos S."/>
            <person name="Salva-Serra F."/>
            <person name="Jaen-Luchoro D."/>
            <person name="Karlsson R."/>
            <person name="Svensson-Stadler L."/>
            <person name="Chun J."/>
            <person name="Moore E."/>
        </authorList>
    </citation>
    <scope>NUCLEOTIDE SEQUENCE [LARGE SCALE GENOMIC DNA]</scope>
    <source>
        <strain evidence="2 3">CCUG 48643</strain>
    </source>
</reference>
<feature type="transmembrane region" description="Helical" evidence="1">
    <location>
        <begin position="45"/>
        <end position="64"/>
    </location>
</feature>
<evidence type="ECO:0000313" key="2">
    <source>
        <dbReference type="EMBL" id="KAB0482428.1"/>
    </source>
</evidence>
<proteinExistence type="predicted"/>
<feature type="transmembrane region" description="Helical" evidence="1">
    <location>
        <begin position="20"/>
        <end position="39"/>
    </location>
</feature>
<keyword evidence="1" id="KW-0812">Transmembrane</keyword>
<dbReference type="GeneID" id="77344662"/>
<comment type="caution">
    <text evidence="2">The sequence shown here is derived from an EMBL/GenBank/DDBJ whole genome shotgun (WGS) entry which is preliminary data.</text>
</comment>
<dbReference type="EMBL" id="VZPX01000004">
    <property type="protein sequence ID" value="KAB0482428.1"/>
    <property type="molecule type" value="Genomic_DNA"/>
</dbReference>
<sequence length="113" mass="13322">MFNLSDPVFSPSWKPYTKNLISLFVSIVIIAFAVWRFSWVMGFNIFYLGFIIFGIILFSVMPIYHGRKSARERMYRRHLETLPLDTLSKYSIQSESNTEKEIIQDVIADKQFN</sequence>